<dbReference type="InterPro" id="IPR035906">
    <property type="entry name" value="MetI-like_sf"/>
</dbReference>
<evidence type="ECO:0000259" key="6">
    <source>
        <dbReference type="PROSITE" id="PS50089"/>
    </source>
</evidence>
<dbReference type="STRING" id="1123291.SAMN04490355_10223"/>
<dbReference type="OrthoDB" id="9788304at2"/>
<evidence type="ECO:0000256" key="1">
    <source>
        <dbReference type="ARBA" id="ARBA00004141"/>
    </source>
</evidence>
<keyword evidence="4 5" id="KW-0472">Membrane</keyword>
<feature type="domain" description="RING-type" evidence="6">
    <location>
        <begin position="80"/>
        <end position="123"/>
    </location>
</feature>
<name>A0A1I4L4I8_9FIRM</name>
<gene>
    <name evidence="7" type="ORF">SAMN04490355_10223</name>
</gene>
<protein>
    <submittedName>
        <fullName evidence="7">Double zinc ribbon</fullName>
    </submittedName>
</protein>
<organism evidence="7 8">
    <name type="scientific">Pelosinus propionicus DSM 13327</name>
    <dbReference type="NCBI Taxonomy" id="1123291"/>
    <lineage>
        <taxon>Bacteria</taxon>
        <taxon>Bacillati</taxon>
        <taxon>Bacillota</taxon>
        <taxon>Negativicutes</taxon>
        <taxon>Selenomonadales</taxon>
        <taxon>Sporomusaceae</taxon>
        <taxon>Pelosinus</taxon>
    </lineage>
</organism>
<dbReference type="InterPro" id="IPR001841">
    <property type="entry name" value="Znf_RING"/>
</dbReference>
<reference evidence="8" key="1">
    <citation type="submission" date="2016-10" db="EMBL/GenBank/DDBJ databases">
        <authorList>
            <person name="Varghese N."/>
            <person name="Submissions S."/>
        </authorList>
    </citation>
    <scope>NUCLEOTIDE SEQUENCE [LARGE SCALE GENOMIC DNA]</scope>
    <source>
        <strain evidence="8">DSM 13327</strain>
    </source>
</reference>
<dbReference type="RefSeq" id="WP_090937787.1">
    <property type="nucleotide sequence ID" value="NZ_FOTS01000022.1"/>
</dbReference>
<evidence type="ECO:0000256" key="5">
    <source>
        <dbReference type="SAM" id="Phobius"/>
    </source>
</evidence>
<dbReference type="GO" id="GO:0016020">
    <property type="term" value="C:membrane"/>
    <property type="evidence" value="ECO:0007669"/>
    <property type="project" value="UniProtKB-SubCell"/>
</dbReference>
<evidence type="ECO:0000313" key="7">
    <source>
        <dbReference type="EMBL" id="SFL85733.1"/>
    </source>
</evidence>
<dbReference type="SUPFAM" id="SSF161098">
    <property type="entry name" value="MetI-like"/>
    <property type="match status" value="1"/>
</dbReference>
<dbReference type="InterPro" id="IPR025874">
    <property type="entry name" value="DZR"/>
</dbReference>
<dbReference type="PROSITE" id="PS50089">
    <property type="entry name" value="ZF_RING_2"/>
    <property type="match status" value="1"/>
</dbReference>
<dbReference type="Proteomes" id="UP000199520">
    <property type="component" value="Unassembled WGS sequence"/>
</dbReference>
<keyword evidence="2 5" id="KW-0812">Transmembrane</keyword>
<dbReference type="EMBL" id="FOTS01000022">
    <property type="protein sequence ID" value="SFL85733.1"/>
    <property type="molecule type" value="Genomic_DNA"/>
</dbReference>
<accession>A0A1I4L4I8</accession>
<keyword evidence="8" id="KW-1185">Reference proteome</keyword>
<dbReference type="Pfam" id="PF12773">
    <property type="entry name" value="DZR"/>
    <property type="match status" value="1"/>
</dbReference>
<proteinExistence type="predicted"/>
<feature type="transmembrane region" description="Helical" evidence="5">
    <location>
        <begin position="29"/>
        <end position="50"/>
    </location>
</feature>
<evidence type="ECO:0000256" key="4">
    <source>
        <dbReference type="ARBA" id="ARBA00023136"/>
    </source>
</evidence>
<evidence type="ECO:0000256" key="2">
    <source>
        <dbReference type="ARBA" id="ARBA00022692"/>
    </source>
</evidence>
<comment type="subcellular location">
    <subcellularLocation>
        <location evidence="1">Membrane</location>
        <topology evidence="1">Multi-pass membrane protein</topology>
    </subcellularLocation>
</comment>
<evidence type="ECO:0000313" key="8">
    <source>
        <dbReference type="Proteomes" id="UP000199520"/>
    </source>
</evidence>
<dbReference type="AlphaFoldDB" id="A0A1I4L4I8"/>
<evidence type="ECO:0000256" key="3">
    <source>
        <dbReference type="ARBA" id="ARBA00022989"/>
    </source>
</evidence>
<keyword evidence="3 5" id="KW-1133">Transmembrane helix</keyword>
<sequence length="129" mass="14407">MGISMLIGLIVAYFIYNDAKKLGKSFSSSLLWAVASIPMPIIIVPLYLLLGRKSNIDRRRNADPDVIDIEATVVEETTPCPMCGSKVQESFLVCPYCKHTLQLKCQSCGNNIEREAKVCPYCQAQIDYK</sequence>